<dbReference type="AlphaFoldDB" id="A0A6A6YB68"/>
<evidence type="ECO:0000313" key="3">
    <source>
        <dbReference type="Proteomes" id="UP000504636"/>
    </source>
</evidence>
<dbReference type="EMBL" id="MU003708">
    <property type="protein sequence ID" value="KAF2806076.1"/>
    <property type="molecule type" value="Genomic_DNA"/>
</dbReference>
<proteinExistence type="predicted"/>
<evidence type="ECO:0000313" key="2">
    <source>
        <dbReference type="EMBL" id="KAF2806076.1"/>
    </source>
</evidence>
<feature type="transmembrane region" description="Helical" evidence="1">
    <location>
        <begin position="50"/>
        <end position="70"/>
    </location>
</feature>
<gene>
    <name evidence="2 4" type="ORF">BDZ99DRAFT_524303</name>
</gene>
<evidence type="ECO:0000313" key="4">
    <source>
        <dbReference type="RefSeq" id="XP_033573040.1"/>
    </source>
</evidence>
<evidence type="ECO:0000256" key="1">
    <source>
        <dbReference type="SAM" id="Phobius"/>
    </source>
</evidence>
<sequence length="107" mass="11997">MQAPMIYLDHDYMNTAESKVCPYNPSSIIQIVSHLTKTFENLVQSLEKSAAWIFGGWCAFLILLLVYPFVLKHVGVKLDSNHVLNTLVDLKHGHSSTPRPVPHKSPA</sequence>
<name>A0A6A6YB68_9PEZI</name>
<dbReference type="RefSeq" id="XP_033573040.1">
    <property type="nucleotide sequence ID" value="XM_033725888.1"/>
</dbReference>
<reference evidence="4" key="2">
    <citation type="submission" date="2020-04" db="EMBL/GenBank/DDBJ databases">
        <authorList>
            <consortium name="NCBI Genome Project"/>
        </authorList>
    </citation>
    <scope>NUCLEOTIDE SEQUENCE</scope>
    <source>
        <strain evidence="4">CBS 304.34</strain>
    </source>
</reference>
<keyword evidence="3" id="KW-1185">Reference proteome</keyword>
<keyword evidence="1" id="KW-1133">Transmembrane helix</keyword>
<keyword evidence="1" id="KW-0812">Transmembrane</keyword>
<keyword evidence="1" id="KW-0472">Membrane</keyword>
<dbReference type="GeneID" id="54466781"/>
<protein>
    <submittedName>
        <fullName evidence="2 4">Uncharacterized protein</fullName>
    </submittedName>
</protein>
<dbReference type="Proteomes" id="UP000504636">
    <property type="component" value="Unplaced"/>
</dbReference>
<reference evidence="4" key="3">
    <citation type="submission" date="2025-04" db="UniProtKB">
        <authorList>
            <consortium name="RefSeq"/>
        </authorList>
    </citation>
    <scope>IDENTIFICATION</scope>
    <source>
        <strain evidence="4">CBS 304.34</strain>
    </source>
</reference>
<organism evidence="2">
    <name type="scientific">Mytilinidion resinicola</name>
    <dbReference type="NCBI Taxonomy" id="574789"/>
    <lineage>
        <taxon>Eukaryota</taxon>
        <taxon>Fungi</taxon>
        <taxon>Dikarya</taxon>
        <taxon>Ascomycota</taxon>
        <taxon>Pezizomycotina</taxon>
        <taxon>Dothideomycetes</taxon>
        <taxon>Pleosporomycetidae</taxon>
        <taxon>Mytilinidiales</taxon>
        <taxon>Mytilinidiaceae</taxon>
        <taxon>Mytilinidion</taxon>
    </lineage>
</organism>
<reference evidence="2 4" key="1">
    <citation type="journal article" date="2020" name="Stud. Mycol.">
        <title>101 Dothideomycetes genomes: a test case for predicting lifestyles and emergence of pathogens.</title>
        <authorList>
            <person name="Haridas S."/>
            <person name="Albert R."/>
            <person name="Binder M."/>
            <person name="Bloem J."/>
            <person name="Labutti K."/>
            <person name="Salamov A."/>
            <person name="Andreopoulos B."/>
            <person name="Baker S."/>
            <person name="Barry K."/>
            <person name="Bills G."/>
            <person name="Bluhm B."/>
            <person name="Cannon C."/>
            <person name="Castanera R."/>
            <person name="Culley D."/>
            <person name="Daum C."/>
            <person name="Ezra D."/>
            <person name="Gonzalez J."/>
            <person name="Henrissat B."/>
            <person name="Kuo A."/>
            <person name="Liang C."/>
            <person name="Lipzen A."/>
            <person name="Lutzoni F."/>
            <person name="Magnuson J."/>
            <person name="Mondo S."/>
            <person name="Nolan M."/>
            <person name="Ohm R."/>
            <person name="Pangilinan J."/>
            <person name="Park H.-J."/>
            <person name="Ramirez L."/>
            <person name="Alfaro M."/>
            <person name="Sun H."/>
            <person name="Tritt A."/>
            <person name="Yoshinaga Y."/>
            <person name="Zwiers L.-H."/>
            <person name="Turgeon B."/>
            <person name="Goodwin S."/>
            <person name="Spatafora J."/>
            <person name="Crous P."/>
            <person name="Grigoriev I."/>
        </authorList>
    </citation>
    <scope>NUCLEOTIDE SEQUENCE</scope>
    <source>
        <strain evidence="2 4">CBS 304.34</strain>
    </source>
</reference>
<accession>A0A6A6YB68</accession>